<organism evidence="5 6">
    <name type="scientific">Deefgea chitinilytica</name>
    <dbReference type="NCBI Taxonomy" id="570276"/>
    <lineage>
        <taxon>Bacteria</taxon>
        <taxon>Pseudomonadati</taxon>
        <taxon>Pseudomonadota</taxon>
        <taxon>Betaproteobacteria</taxon>
        <taxon>Neisseriales</taxon>
        <taxon>Chitinibacteraceae</taxon>
        <taxon>Deefgea</taxon>
    </lineage>
</organism>
<dbReference type="PANTHER" id="PTHR46663">
    <property type="entry name" value="DIGUANYLATE CYCLASE DGCT-RELATED"/>
    <property type="match status" value="1"/>
</dbReference>
<feature type="transmembrane region" description="Helical" evidence="1">
    <location>
        <begin position="137"/>
        <end position="159"/>
    </location>
</feature>
<feature type="transmembrane region" description="Helical" evidence="1">
    <location>
        <begin position="201"/>
        <end position="224"/>
    </location>
</feature>
<dbReference type="SMART" id="SM00086">
    <property type="entry name" value="PAC"/>
    <property type="match status" value="1"/>
</dbReference>
<comment type="caution">
    <text evidence="5">The sequence shown here is derived from an EMBL/GenBank/DDBJ whole genome shotgun (WGS) entry which is preliminary data.</text>
</comment>
<dbReference type="EMBL" id="WOFE01000001">
    <property type="protein sequence ID" value="MBM5570721.1"/>
    <property type="molecule type" value="Genomic_DNA"/>
</dbReference>
<dbReference type="InterPro" id="IPR000014">
    <property type="entry name" value="PAS"/>
</dbReference>
<dbReference type="Pfam" id="PF00990">
    <property type="entry name" value="GGDEF"/>
    <property type="match status" value="1"/>
</dbReference>
<dbReference type="SUPFAM" id="SSF55073">
    <property type="entry name" value="Nucleotide cyclase"/>
    <property type="match status" value="1"/>
</dbReference>
<accession>A0ABS2C990</accession>
<dbReference type="InterPro" id="IPR000160">
    <property type="entry name" value="GGDEF_dom"/>
</dbReference>
<dbReference type="InterPro" id="IPR052163">
    <property type="entry name" value="DGC-Regulatory_Protein"/>
</dbReference>
<feature type="domain" description="GGDEF" evidence="4">
    <location>
        <begin position="466"/>
        <end position="600"/>
    </location>
</feature>
<gene>
    <name evidence="5" type="ORF">GM173_03900</name>
</gene>
<evidence type="ECO:0000256" key="1">
    <source>
        <dbReference type="SAM" id="Phobius"/>
    </source>
</evidence>
<dbReference type="SMART" id="SM00091">
    <property type="entry name" value="PAS"/>
    <property type="match status" value="1"/>
</dbReference>
<name>A0ABS2C990_9NEIS</name>
<dbReference type="PROSITE" id="PS50887">
    <property type="entry name" value="GGDEF"/>
    <property type="match status" value="1"/>
</dbReference>
<sequence>MRMLAMATKGVFGVSKLNPLCNEEFRLSVFIAIIYFSVAVMSIAIFRVGSGMAIIWFANAIGVAYLSQLDFSKWLPRIGLLLAMIVLANGVMGTPLSQSFMFIPGNLSEIVLGSYLLRRYIRDTGVFFNVVGLIRLIWLGGILPVLVGALISAILFFAVDDVSAVGVFVRWAEGAAIGSVSVLPAAYWISVNKLSGLKRSLLNAYLPALVLLTLAVTIIVPLTLPFPFVYITVPLFYIAYKSGVAGTVLANMLVSMVLCVLISFGLLLPPPTLYSWGNALFYLPILATLIPPLLLAVAMDMNRSASIALQQSERRYRSLYQNTPAMMYSCDESGRILTVNDVWLNAMGYTCLEVIGHAAADFLEPDSAERQLNEEFPKLLESGSCQNVRQQLVTKNGELIDVLMSAVLEQDRISEFNRVLVVQLDISERVRAQNLAYRDALTHLPNRLLFADRLATACQQSARSGDGFALLFLDLDHFKEVNDLYGHEAGDLLLSEVARRLQALVRASDTVARLGGDEFVLLLRGVSPGVESEQIGCSILQSIAQPYQLSSALRVEISASIGFAYYPQDGLDEVGLLRHADRAMYRAKNAGRNCFRIGSG</sequence>
<keyword evidence="1" id="KW-0472">Membrane</keyword>
<evidence type="ECO:0000259" key="3">
    <source>
        <dbReference type="PROSITE" id="PS50113"/>
    </source>
</evidence>
<dbReference type="Pfam" id="PF13426">
    <property type="entry name" value="PAS_9"/>
    <property type="match status" value="1"/>
</dbReference>
<dbReference type="InterPro" id="IPR043128">
    <property type="entry name" value="Rev_trsase/Diguanyl_cyclase"/>
</dbReference>
<evidence type="ECO:0000313" key="5">
    <source>
        <dbReference type="EMBL" id="MBM5570721.1"/>
    </source>
</evidence>
<evidence type="ECO:0000259" key="4">
    <source>
        <dbReference type="PROSITE" id="PS50887"/>
    </source>
</evidence>
<dbReference type="PANTHER" id="PTHR46663:SF3">
    <property type="entry name" value="SLL0267 PROTEIN"/>
    <property type="match status" value="1"/>
</dbReference>
<dbReference type="InterPro" id="IPR000700">
    <property type="entry name" value="PAS-assoc_C"/>
</dbReference>
<dbReference type="InterPro" id="IPR001610">
    <property type="entry name" value="PAC"/>
</dbReference>
<feature type="domain" description="PAC" evidence="3">
    <location>
        <begin position="386"/>
        <end position="438"/>
    </location>
</feature>
<feature type="transmembrane region" description="Helical" evidence="1">
    <location>
        <begin position="25"/>
        <end position="45"/>
    </location>
</feature>
<dbReference type="InterPro" id="IPR035965">
    <property type="entry name" value="PAS-like_dom_sf"/>
</dbReference>
<keyword evidence="1" id="KW-1133">Transmembrane helix</keyword>
<evidence type="ECO:0000259" key="2">
    <source>
        <dbReference type="PROSITE" id="PS50112"/>
    </source>
</evidence>
<dbReference type="InterPro" id="IPR029787">
    <property type="entry name" value="Nucleotide_cyclase"/>
</dbReference>
<dbReference type="SUPFAM" id="SSF55785">
    <property type="entry name" value="PYP-like sensor domain (PAS domain)"/>
    <property type="match status" value="1"/>
</dbReference>
<keyword evidence="6" id="KW-1185">Reference proteome</keyword>
<dbReference type="Proteomes" id="UP001195660">
    <property type="component" value="Unassembled WGS sequence"/>
</dbReference>
<feature type="domain" description="PAS" evidence="2">
    <location>
        <begin position="312"/>
        <end position="383"/>
    </location>
</feature>
<keyword evidence="1" id="KW-0812">Transmembrane</keyword>
<dbReference type="Gene3D" id="3.30.450.20">
    <property type="entry name" value="PAS domain"/>
    <property type="match status" value="1"/>
</dbReference>
<feature type="transmembrane region" description="Helical" evidence="1">
    <location>
        <begin position="171"/>
        <end position="189"/>
    </location>
</feature>
<dbReference type="SMART" id="SM00267">
    <property type="entry name" value="GGDEF"/>
    <property type="match status" value="1"/>
</dbReference>
<dbReference type="CDD" id="cd01949">
    <property type="entry name" value="GGDEF"/>
    <property type="match status" value="1"/>
</dbReference>
<proteinExistence type="predicted"/>
<feature type="transmembrane region" description="Helical" evidence="1">
    <location>
        <begin position="99"/>
        <end position="117"/>
    </location>
</feature>
<dbReference type="NCBIfam" id="TIGR00229">
    <property type="entry name" value="sensory_box"/>
    <property type="match status" value="1"/>
</dbReference>
<feature type="transmembrane region" description="Helical" evidence="1">
    <location>
        <begin position="74"/>
        <end position="93"/>
    </location>
</feature>
<feature type="transmembrane region" description="Helical" evidence="1">
    <location>
        <begin position="280"/>
        <end position="299"/>
    </location>
</feature>
<dbReference type="Gene3D" id="3.30.70.270">
    <property type="match status" value="1"/>
</dbReference>
<reference evidence="5 6" key="1">
    <citation type="submission" date="2019-11" db="EMBL/GenBank/DDBJ databases">
        <title>Novel Deefgea species.</title>
        <authorList>
            <person name="Han J.-H."/>
        </authorList>
    </citation>
    <scope>NUCLEOTIDE SEQUENCE [LARGE SCALE GENOMIC DNA]</scope>
    <source>
        <strain evidence="5 6">LMG 24817</strain>
    </source>
</reference>
<dbReference type="NCBIfam" id="TIGR00254">
    <property type="entry name" value="GGDEF"/>
    <property type="match status" value="1"/>
</dbReference>
<evidence type="ECO:0000313" key="6">
    <source>
        <dbReference type="Proteomes" id="UP001195660"/>
    </source>
</evidence>
<protein>
    <submittedName>
        <fullName evidence="5">Diguanylate cyclase</fullName>
    </submittedName>
</protein>
<dbReference type="PROSITE" id="PS50113">
    <property type="entry name" value="PAC"/>
    <property type="match status" value="1"/>
</dbReference>
<feature type="transmembrane region" description="Helical" evidence="1">
    <location>
        <begin position="51"/>
        <end position="67"/>
    </location>
</feature>
<dbReference type="CDD" id="cd00130">
    <property type="entry name" value="PAS"/>
    <property type="match status" value="1"/>
</dbReference>
<dbReference type="PROSITE" id="PS50112">
    <property type="entry name" value="PAS"/>
    <property type="match status" value="1"/>
</dbReference>
<feature type="transmembrane region" description="Helical" evidence="1">
    <location>
        <begin position="244"/>
        <end position="268"/>
    </location>
</feature>